<dbReference type="PANTHER" id="PTHR32332">
    <property type="entry name" value="2-NITROPROPANE DIOXYGENASE"/>
    <property type="match status" value="1"/>
</dbReference>
<keyword evidence="4" id="KW-0288">FMN</keyword>
<dbReference type="InterPro" id="IPR013785">
    <property type="entry name" value="Aldolase_TIM"/>
</dbReference>
<evidence type="ECO:0000256" key="1">
    <source>
        <dbReference type="ARBA" id="ARBA00003535"/>
    </source>
</evidence>
<keyword evidence="6" id="KW-0503">Monooxygenase</keyword>
<gene>
    <name evidence="6" type="ORF">CPZ25_001345</name>
</gene>
<dbReference type="Gene3D" id="3.20.20.70">
    <property type="entry name" value="Aldolase class I"/>
    <property type="match status" value="1"/>
</dbReference>
<evidence type="ECO:0000256" key="2">
    <source>
        <dbReference type="ARBA" id="ARBA00013457"/>
    </source>
</evidence>
<dbReference type="RefSeq" id="WP_096919431.1">
    <property type="nucleotide sequence ID" value="NZ_CP029487.1"/>
</dbReference>
<proteinExistence type="predicted"/>
<dbReference type="GO" id="GO:0018580">
    <property type="term" value="F:nitronate monooxygenase activity"/>
    <property type="evidence" value="ECO:0007669"/>
    <property type="project" value="InterPro"/>
</dbReference>
<evidence type="ECO:0000256" key="3">
    <source>
        <dbReference type="ARBA" id="ARBA00022630"/>
    </source>
</evidence>
<keyword evidence="5" id="KW-0560">Oxidoreductase</keyword>
<evidence type="ECO:0000313" key="7">
    <source>
        <dbReference type="Proteomes" id="UP000218387"/>
    </source>
</evidence>
<sequence>MIQSVKIKDKLLEIPIIQGGMGVGVSLANLAGNVMKNGGMGVLSMAHPGYREPDFLGNNLAANIRGFAGEVKKAREIADGRGLLGVNIMAALKNFETYVRAAVDAAVDAIIVGAGLPLELPKYVEDDSIAIAPIVSSGRAARLILKAWDKHYGRTADFIVIEGPLAGGHLGFKEADLLEGKCQPLEQILADVNRETAAFEEKFGRKIPVFAAGGVYDGANIARFLKLGADGVQMATRFIGTYECDGVDAYKAVLLNAEEEDIEIVKSPVGFPGRAVKTALIERLSREGRIPPVKCVDCLKPCDPARAPYCIQRALVSAVSGDTNNGLFFCGTNAYRMKVLTSVREIMESCMNEANALMEER</sequence>
<dbReference type="Proteomes" id="UP000218387">
    <property type="component" value="Chromosome"/>
</dbReference>
<keyword evidence="3" id="KW-0285">Flavoprotein</keyword>
<reference evidence="6 7" key="1">
    <citation type="submission" date="2018-05" db="EMBL/GenBank/DDBJ databases">
        <title>Genome comparison of Eubacterium sp.</title>
        <authorList>
            <person name="Feng Y."/>
            <person name="Sanchez-Andrea I."/>
            <person name="Stams A.J.M."/>
            <person name="De Vos W.M."/>
        </authorList>
    </citation>
    <scope>NUCLEOTIDE SEQUENCE [LARGE SCALE GENOMIC DNA]</scope>
    <source>
        <strain evidence="6 7">YI</strain>
    </source>
</reference>
<accession>A0A4P9C3W6</accession>
<dbReference type="CDD" id="cd04730">
    <property type="entry name" value="NPD_like"/>
    <property type="match status" value="1"/>
</dbReference>
<evidence type="ECO:0000313" key="6">
    <source>
        <dbReference type="EMBL" id="QCT70007.1"/>
    </source>
</evidence>
<keyword evidence="7" id="KW-1185">Reference proteome</keyword>
<dbReference type="InterPro" id="IPR004136">
    <property type="entry name" value="NMO"/>
</dbReference>
<dbReference type="Pfam" id="PF03060">
    <property type="entry name" value="NMO"/>
    <property type="match status" value="1"/>
</dbReference>
<dbReference type="SUPFAM" id="SSF51412">
    <property type="entry name" value="Inosine monophosphate dehydrogenase (IMPDH)"/>
    <property type="match status" value="1"/>
</dbReference>
<dbReference type="AlphaFoldDB" id="A0A4P9C3W6"/>
<name>A0A4P9C3W6_EUBML</name>
<dbReference type="EMBL" id="CP029487">
    <property type="protein sequence ID" value="QCT70007.1"/>
    <property type="molecule type" value="Genomic_DNA"/>
</dbReference>
<evidence type="ECO:0000256" key="4">
    <source>
        <dbReference type="ARBA" id="ARBA00022643"/>
    </source>
</evidence>
<dbReference type="KEGG" id="emt:CPZ25_001345"/>
<dbReference type="PANTHER" id="PTHR32332:SF18">
    <property type="entry name" value="2-NITROPROPANE DIOXYGENASE"/>
    <property type="match status" value="1"/>
</dbReference>
<evidence type="ECO:0000256" key="5">
    <source>
        <dbReference type="ARBA" id="ARBA00023002"/>
    </source>
</evidence>
<comment type="function">
    <text evidence="1">Nitronate monooxygenase that uses molecular oxygen to catalyze the oxidative denitrification of alkyl nitronates. Acts on propionate 3-nitronate (P3N), the presumed physiological substrate. Probably functions in the detoxification of P3N, a metabolic poison produced by plants and fungi as a defense mechanism.</text>
</comment>
<organism evidence="6 7">
    <name type="scientific">Eubacterium maltosivorans</name>
    <dbReference type="NCBI Taxonomy" id="2041044"/>
    <lineage>
        <taxon>Bacteria</taxon>
        <taxon>Bacillati</taxon>
        <taxon>Bacillota</taxon>
        <taxon>Clostridia</taxon>
        <taxon>Eubacteriales</taxon>
        <taxon>Eubacteriaceae</taxon>
        <taxon>Eubacterium</taxon>
    </lineage>
</organism>
<protein>
    <recommendedName>
        <fullName evidence="2">Probable nitronate monooxygenase</fullName>
    </recommendedName>
</protein>